<evidence type="ECO:0000313" key="1">
    <source>
        <dbReference type="EMBL" id="EMN91302.1"/>
    </source>
</evidence>
<comment type="caution">
    <text evidence="1">The sequence shown here is derived from an EMBL/GenBank/DDBJ whole genome shotgun (WGS) entry which is preliminary data.</text>
</comment>
<name>M6QR47_9LEPT</name>
<dbReference type="EMBL" id="AHNU02000034">
    <property type="protein sequence ID" value="EMN91302.1"/>
    <property type="molecule type" value="Genomic_DNA"/>
</dbReference>
<evidence type="ECO:0000313" key="2">
    <source>
        <dbReference type="Proteomes" id="UP000012118"/>
    </source>
</evidence>
<gene>
    <name evidence="1" type="ORF">LEP1GSC108_3279</name>
</gene>
<dbReference type="Proteomes" id="UP000012118">
    <property type="component" value="Unassembled WGS sequence"/>
</dbReference>
<dbReference type="AlphaFoldDB" id="M6QR47"/>
<protein>
    <submittedName>
        <fullName evidence="1">Uncharacterized protein</fullName>
    </submittedName>
</protein>
<keyword evidence="2" id="KW-1185">Reference proteome</keyword>
<organism evidence="1 2">
    <name type="scientific">Leptospira weilii str. UI 13098</name>
    <dbReference type="NCBI Taxonomy" id="1088542"/>
    <lineage>
        <taxon>Bacteria</taxon>
        <taxon>Pseudomonadati</taxon>
        <taxon>Spirochaetota</taxon>
        <taxon>Spirochaetia</taxon>
        <taxon>Leptospirales</taxon>
        <taxon>Leptospiraceae</taxon>
        <taxon>Leptospira</taxon>
    </lineage>
</organism>
<proteinExistence type="predicted"/>
<sequence>MYLEEATNQLPSICFATGRLVSGGFARLKFVERKLPRHASFRSSRTRFAGLWHAIVIISRTGRKLNVLHFIVTSLMNELG</sequence>
<accession>M6QR47</accession>
<reference evidence="1 2" key="1">
    <citation type="submission" date="2013-01" db="EMBL/GenBank/DDBJ databases">
        <authorList>
            <person name="Harkins D.M."/>
            <person name="Durkin A.S."/>
            <person name="Brinkac L.M."/>
            <person name="Haft D.H."/>
            <person name="Selengut J.D."/>
            <person name="Sanka R."/>
            <person name="DePew J."/>
            <person name="Purushe J."/>
            <person name="Chanthongthip A."/>
            <person name="Lattana O."/>
            <person name="Phetsouvanh R."/>
            <person name="Newton P.N."/>
            <person name="Vinetz J.M."/>
            <person name="Sutton G.G."/>
            <person name="Nierman W.C."/>
            <person name="Fouts D.E."/>
        </authorList>
    </citation>
    <scope>NUCLEOTIDE SEQUENCE [LARGE SCALE GENOMIC DNA]</scope>
    <source>
        <strain evidence="1 2">UI 13098</strain>
    </source>
</reference>